<evidence type="ECO:0000313" key="1">
    <source>
        <dbReference type="EMBL" id="AIJ46590.1"/>
    </source>
</evidence>
<proteinExistence type="predicted"/>
<name>A0A076PS98_COMTE</name>
<dbReference type="RefSeq" id="WP_144244927.1">
    <property type="nucleotide sequence ID" value="NZ_CP006704.1"/>
</dbReference>
<dbReference type="GO" id="GO:0004812">
    <property type="term" value="F:aminoacyl-tRNA ligase activity"/>
    <property type="evidence" value="ECO:0007669"/>
    <property type="project" value="UniProtKB-KW"/>
</dbReference>
<dbReference type="AlphaFoldDB" id="A0A076PS98"/>
<evidence type="ECO:0000313" key="2">
    <source>
        <dbReference type="Proteomes" id="UP000028782"/>
    </source>
</evidence>
<protein>
    <submittedName>
        <fullName evidence="1">Glycyl-tRNA synthetase (Class II)</fullName>
    </submittedName>
</protein>
<dbReference type="KEGG" id="ctes:O987_12352"/>
<gene>
    <name evidence="1" type="ORF">O987_12352</name>
</gene>
<dbReference type="EMBL" id="CP006704">
    <property type="protein sequence ID" value="AIJ46590.1"/>
    <property type="molecule type" value="Genomic_DNA"/>
</dbReference>
<accession>A0A076PS98</accession>
<organism evidence="1 2">
    <name type="scientific">Comamonas testosteroni TK102</name>
    <dbReference type="NCBI Taxonomy" id="1392005"/>
    <lineage>
        <taxon>Bacteria</taxon>
        <taxon>Pseudomonadati</taxon>
        <taxon>Pseudomonadota</taxon>
        <taxon>Betaproteobacteria</taxon>
        <taxon>Burkholderiales</taxon>
        <taxon>Comamonadaceae</taxon>
        <taxon>Comamonas</taxon>
    </lineage>
</organism>
<keyword evidence="1" id="KW-0436">Ligase</keyword>
<dbReference type="Proteomes" id="UP000028782">
    <property type="component" value="Chromosome"/>
</dbReference>
<reference evidence="1 2" key="1">
    <citation type="journal article" date="2014" name="Genome Announc.">
        <title>Complete Genome Sequence of Polychlorinated Biphenyl Degrader Comamonas testosteroni TK102 (NBRC 109938).</title>
        <authorList>
            <person name="Fukuda K."/>
            <person name="Hosoyama A."/>
            <person name="Tsuchikane K."/>
            <person name="Ohji S."/>
            <person name="Yamazoe A."/>
            <person name="Fujita N."/>
            <person name="Shintani M."/>
            <person name="Kimbara K."/>
        </authorList>
    </citation>
    <scope>NUCLEOTIDE SEQUENCE [LARGE SCALE GENOMIC DNA]</scope>
    <source>
        <strain evidence="1">TK102</strain>
    </source>
</reference>
<sequence>MSFEGFEILARDKDGYENLLMQVIFNNQIICELSKRDNSNEIEIEFFFDAEIYSGINLKFSFDEFLKYLNFAKNELKNSCGL</sequence>
<dbReference type="HOGENOM" id="CLU_2552411_0_0_4"/>
<keyword evidence="1" id="KW-0030">Aminoacyl-tRNA synthetase</keyword>